<dbReference type="RefSeq" id="WP_271418488.1">
    <property type="nucleotide sequence ID" value="NZ_CP115668.1"/>
</dbReference>
<dbReference type="PANTHER" id="PTHR43229">
    <property type="entry name" value="NODULATION PROTEIN J"/>
    <property type="match status" value="1"/>
</dbReference>
<proteinExistence type="inferred from homology"/>
<feature type="domain" description="ABC transmembrane type-2" evidence="7">
    <location>
        <begin position="48"/>
        <end position="282"/>
    </location>
</feature>
<protein>
    <recommendedName>
        <fullName evidence="6">Transport permease protein</fullName>
    </recommendedName>
</protein>
<evidence type="ECO:0000313" key="9">
    <source>
        <dbReference type="Proteomes" id="UP001212097"/>
    </source>
</evidence>
<comment type="subcellular location">
    <subcellularLocation>
        <location evidence="6">Cell membrane</location>
        <topology evidence="6">Multi-pass membrane protein</topology>
    </subcellularLocation>
    <subcellularLocation>
        <location evidence="1">Membrane</location>
        <topology evidence="1">Multi-pass membrane protein</topology>
    </subcellularLocation>
</comment>
<dbReference type="PRINTS" id="PR00164">
    <property type="entry name" value="ABC2TRNSPORT"/>
</dbReference>
<comment type="similarity">
    <text evidence="6">Belongs to the ABC-2 integral membrane protein family.</text>
</comment>
<feature type="transmembrane region" description="Helical" evidence="6">
    <location>
        <begin position="45"/>
        <end position="72"/>
    </location>
</feature>
<dbReference type="PROSITE" id="PS51012">
    <property type="entry name" value="ABC_TM2"/>
    <property type="match status" value="1"/>
</dbReference>
<keyword evidence="3 6" id="KW-1133">Transmembrane helix</keyword>
<comment type="caution">
    <text evidence="6">Lacks conserved residue(s) required for the propagation of feature annotation.</text>
</comment>
<dbReference type="InterPro" id="IPR047817">
    <property type="entry name" value="ABC2_TM_bact-type"/>
</dbReference>
<evidence type="ECO:0000313" key="8">
    <source>
        <dbReference type="EMBL" id="WCC80307.1"/>
    </source>
</evidence>
<keyword evidence="2 6" id="KW-0812">Transmembrane</keyword>
<dbReference type="EMBL" id="CP115668">
    <property type="protein sequence ID" value="WCC80307.1"/>
    <property type="molecule type" value="Genomic_DNA"/>
</dbReference>
<keyword evidence="4 6" id="KW-0472">Membrane</keyword>
<dbReference type="Proteomes" id="UP001212097">
    <property type="component" value="Chromosome"/>
</dbReference>
<evidence type="ECO:0000256" key="6">
    <source>
        <dbReference type="RuleBase" id="RU361157"/>
    </source>
</evidence>
<dbReference type="PIRSF" id="PIRSF006648">
    <property type="entry name" value="DrrB"/>
    <property type="match status" value="1"/>
</dbReference>
<dbReference type="Pfam" id="PF01061">
    <property type="entry name" value="ABC2_membrane"/>
    <property type="match status" value="1"/>
</dbReference>
<sequence>MTTTHQEPLLVNRGTPITPNEMARRTQRWGFWPVCRWYFAQAKSYVWSIIVSAIGTPLLYLFAMGLGLGSLVDANHKTVGGVPYLHFVTPALMVTTVAIGVLSELTYPIMDGFTWQRLYHGPVATPVTPGQVALGQHIGVMIRMLLQSLFFWAAGLAFGAFPHTARSLVGVPITVLTASALGAPLQAFSATRDDEGASFSLVERFVVLPMTLFAGTYFPLDVLPMSLRWIGWISPIWHGTELARDVSYTHGEPIWLVCVHVVFLAILSVGGLMASRRIYTRRLVG</sequence>
<dbReference type="InterPro" id="IPR000412">
    <property type="entry name" value="ABC_2_transport"/>
</dbReference>
<feature type="transmembrane region" description="Helical" evidence="6">
    <location>
        <begin position="144"/>
        <end position="161"/>
    </location>
</feature>
<feature type="transmembrane region" description="Helical" evidence="6">
    <location>
        <begin position="84"/>
        <end position="107"/>
    </location>
</feature>
<keyword evidence="5" id="KW-0046">Antibiotic resistance</keyword>
<dbReference type="InterPro" id="IPR013525">
    <property type="entry name" value="ABC2_TM"/>
</dbReference>
<feature type="transmembrane region" description="Helical" evidence="6">
    <location>
        <begin position="167"/>
        <end position="189"/>
    </location>
</feature>
<keyword evidence="6" id="KW-0813">Transport</keyword>
<reference evidence="8 9" key="1">
    <citation type="submission" date="2023-06" db="EMBL/GenBank/DDBJ databases">
        <title>The Gram-positive Non-spore-bearing Anaerobic Bacilli of Human Feces.</title>
        <authorList>
            <person name="Eggerth A.H."/>
        </authorList>
    </citation>
    <scope>NUCLEOTIDE SEQUENCE [LARGE SCALE GENOMIC DNA]</scope>
    <source>
        <strain evidence="8 9">CBA3108</strain>
    </source>
</reference>
<name>A0ABY7R0M8_9ACTN</name>
<dbReference type="PANTHER" id="PTHR43229:SF2">
    <property type="entry name" value="NODULATION PROTEIN J"/>
    <property type="match status" value="1"/>
</dbReference>
<gene>
    <name evidence="8" type="ORF">O6R08_01815</name>
</gene>
<evidence type="ECO:0000256" key="5">
    <source>
        <dbReference type="ARBA" id="ARBA00023251"/>
    </source>
</evidence>
<dbReference type="InterPro" id="IPR051784">
    <property type="entry name" value="Nod_factor_ABC_transporter"/>
</dbReference>
<organism evidence="8 9">
    <name type="scientific">Cutibacterium equinum</name>
    <dbReference type="NCBI Taxonomy" id="3016342"/>
    <lineage>
        <taxon>Bacteria</taxon>
        <taxon>Bacillati</taxon>
        <taxon>Actinomycetota</taxon>
        <taxon>Actinomycetes</taxon>
        <taxon>Propionibacteriales</taxon>
        <taxon>Propionibacteriaceae</taxon>
        <taxon>Cutibacterium</taxon>
    </lineage>
</organism>
<evidence type="ECO:0000256" key="3">
    <source>
        <dbReference type="ARBA" id="ARBA00022989"/>
    </source>
</evidence>
<evidence type="ECO:0000256" key="2">
    <source>
        <dbReference type="ARBA" id="ARBA00022692"/>
    </source>
</evidence>
<evidence type="ECO:0000256" key="1">
    <source>
        <dbReference type="ARBA" id="ARBA00004141"/>
    </source>
</evidence>
<evidence type="ECO:0000259" key="7">
    <source>
        <dbReference type="PROSITE" id="PS51012"/>
    </source>
</evidence>
<evidence type="ECO:0000256" key="4">
    <source>
        <dbReference type="ARBA" id="ARBA00023136"/>
    </source>
</evidence>
<keyword evidence="9" id="KW-1185">Reference proteome</keyword>
<feature type="transmembrane region" description="Helical" evidence="6">
    <location>
        <begin position="254"/>
        <end position="274"/>
    </location>
</feature>
<accession>A0ABY7R0M8</accession>
<keyword evidence="6" id="KW-1003">Cell membrane</keyword>